<feature type="transmembrane region" description="Helical" evidence="6">
    <location>
        <begin position="218"/>
        <end position="239"/>
    </location>
</feature>
<evidence type="ECO:0000256" key="3">
    <source>
        <dbReference type="ARBA" id="ARBA00022989"/>
    </source>
</evidence>
<name>A0A7S3FMS8_9CHLO</name>
<feature type="transmembrane region" description="Helical" evidence="6">
    <location>
        <begin position="33"/>
        <end position="52"/>
    </location>
</feature>
<feature type="compositionally biased region" description="Basic residues" evidence="5">
    <location>
        <begin position="76"/>
        <end position="90"/>
    </location>
</feature>
<gene>
    <name evidence="7" type="ORF">CROS1456_LOCUS1903</name>
</gene>
<evidence type="ECO:0000256" key="1">
    <source>
        <dbReference type="ARBA" id="ARBA00004141"/>
    </source>
</evidence>
<evidence type="ECO:0000256" key="5">
    <source>
        <dbReference type="SAM" id="MobiDB-lite"/>
    </source>
</evidence>
<dbReference type="SUPFAM" id="SSF81338">
    <property type="entry name" value="Aquaporin-like"/>
    <property type="match status" value="1"/>
</dbReference>
<sequence length="250" mass="26176">MGTAVEEFGAAALWCILQAYALSVPHVFNIHELWAGVALVVAVVGFQVVLYAPGAPNAAVQLGSFLSQTKPIGEKKTKKNKGGVRTRGKSKATEQEAEKERIGLAQAARMVTSTMAGAVVGSVFARDTMSWAGFPVEGMKPPITHFPELGDNFVLGVETVTSLVICALSVLVFPKRPTVGLAGLFLVPVPAALVGIPGIDPAWSFGRAFAAKNFVNNSLYLCGPFAGAVLFGLAAHLGARLKSTPKKKTS</sequence>
<evidence type="ECO:0000256" key="2">
    <source>
        <dbReference type="ARBA" id="ARBA00022692"/>
    </source>
</evidence>
<reference evidence="7" key="1">
    <citation type="submission" date="2021-01" db="EMBL/GenBank/DDBJ databases">
        <authorList>
            <person name="Corre E."/>
            <person name="Pelletier E."/>
            <person name="Niang G."/>
            <person name="Scheremetjew M."/>
            <person name="Finn R."/>
            <person name="Kale V."/>
            <person name="Holt S."/>
            <person name="Cochrane G."/>
            <person name="Meng A."/>
            <person name="Brown T."/>
            <person name="Cohen L."/>
        </authorList>
    </citation>
    <scope>NUCLEOTIDE SEQUENCE</scope>
    <source>
        <strain evidence="7">RCC1871</strain>
    </source>
</reference>
<feature type="region of interest" description="Disordered" evidence="5">
    <location>
        <begin position="74"/>
        <end position="97"/>
    </location>
</feature>
<comment type="subcellular location">
    <subcellularLocation>
        <location evidence="1">Membrane</location>
        <topology evidence="1">Multi-pass membrane protein</topology>
    </subcellularLocation>
</comment>
<organism evidence="7">
    <name type="scientific">Chloropicon roscoffensis</name>
    <dbReference type="NCBI Taxonomy" id="1461544"/>
    <lineage>
        <taxon>Eukaryota</taxon>
        <taxon>Viridiplantae</taxon>
        <taxon>Chlorophyta</taxon>
        <taxon>Chloropicophyceae</taxon>
        <taxon>Chloropicales</taxon>
        <taxon>Chloropicaceae</taxon>
        <taxon>Chloropicon</taxon>
    </lineage>
</organism>
<evidence type="ECO:0000256" key="6">
    <source>
        <dbReference type="SAM" id="Phobius"/>
    </source>
</evidence>
<dbReference type="GO" id="GO:0016020">
    <property type="term" value="C:membrane"/>
    <property type="evidence" value="ECO:0007669"/>
    <property type="project" value="UniProtKB-SubCell"/>
</dbReference>
<accession>A0A7S3FMS8</accession>
<protein>
    <submittedName>
        <fullName evidence="7">Uncharacterized protein</fullName>
    </submittedName>
</protein>
<keyword evidence="3 6" id="KW-1133">Transmembrane helix</keyword>
<feature type="transmembrane region" description="Helical" evidence="6">
    <location>
        <begin position="153"/>
        <end position="172"/>
    </location>
</feature>
<evidence type="ECO:0000256" key="4">
    <source>
        <dbReference type="ARBA" id="ARBA00023136"/>
    </source>
</evidence>
<proteinExistence type="predicted"/>
<dbReference type="InterPro" id="IPR023271">
    <property type="entry name" value="Aquaporin-like"/>
</dbReference>
<feature type="transmembrane region" description="Helical" evidence="6">
    <location>
        <begin position="179"/>
        <end position="198"/>
    </location>
</feature>
<keyword evidence="4 6" id="KW-0472">Membrane</keyword>
<keyword evidence="2 6" id="KW-0812">Transmembrane</keyword>
<dbReference type="AlphaFoldDB" id="A0A7S3FMS8"/>
<evidence type="ECO:0000313" key="7">
    <source>
        <dbReference type="EMBL" id="CAE0188832.1"/>
    </source>
</evidence>
<dbReference type="EMBL" id="HBHZ01002457">
    <property type="protein sequence ID" value="CAE0188832.1"/>
    <property type="molecule type" value="Transcribed_RNA"/>
</dbReference>